<comment type="caution">
    <text evidence="2">The sequence shown here is derived from an EMBL/GenBank/DDBJ whole genome shotgun (WGS) entry which is preliminary data.</text>
</comment>
<evidence type="ECO:0000256" key="1">
    <source>
        <dbReference type="SAM" id="SignalP"/>
    </source>
</evidence>
<feature type="signal peptide" evidence="1">
    <location>
        <begin position="1"/>
        <end position="24"/>
    </location>
</feature>
<gene>
    <name evidence="2" type="ORF">EDD63_1354</name>
</gene>
<keyword evidence="3" id="KW-1185">Reference proteome</keyword>
<dbReference type="Proteomes" id="UP000294743">
    <property type="component" value="Unassembled WGS sequence"/>
</dbReference>
<proteinExistence type="predicted"/>
<reference evidence="2 3" key="1">
    <citation type="submission" date="2019-03" db="EMBL/GenBank/DDBJ databases">
        <title>Genomic Encyclopedia of Type Strains, Phase IV (KMG-IV): sequencing the most valuable type-strain genomes for metagenomic binning, comparative biology and taxonomic classification.</title>
        <authorList>
            <person name="Goeker M."/>
        </authorList>
    </citation>
    <scope>NUCLEOTIDE SEQUENCE [LARGE SCALE GENOMIC DNA]</scope>
    <source>
        <strain evidence="2 3">DSM 28867</strain>
    </source>
</reference>
<protein>
    <recommendedName>
        <fullName evidence="4">Secreted protein</fullName>
    </recommendedName>
</protein>
<dbReference type="AlphaFoldDB" id="A0A4R7ZB30"/>
<evidence type="ECO:0000313" key="2">
    <source>
        <dbReference type="EMBL" id="TDW14659.1"/>
    </source>
</evidence>
<name>A0A4R7ZB30_9FIRM</name>
<dbReference type="OrthoDB" id="9844921at2"/>
<feature type="chain" id="PRO_5020221600" description="Secreted protein" evidence="1">
    <location>
        <begin position="25"/>
        <end position="100"/>
    </location>
</feature>
<organism evidence="2 3">
    <name type="scientific">Breznakia blatticola</name>
    <dbReference type="NCBI Taxonomy" id="1754012"/>
    <lineage>
        <taxon>Bacteria</taxon>
        <taxon>Bacillati</taxon>
        <taxon>Bacillota</taxon>
        <taxon>Erysipelotrichia</taxon>
        <taxon>Erysipelotrichales</taxon>
        <taxon>Erysipelotrichaceae</taxon>
        <taxon>Breznakia</taxon>
    </lineage>
</organism>
<dbReference type="RefSeq" id="WP_134170517.1">
    <property type="nucleotide sequence ID" value="NZ_SODD01000035.1"/>
</dbReference>
<evidence type="ECO:0008006" key="4">
    <source>
        <dbReference type="Google" id="ProtNLM"/>
    </source>
</evidence>
<evidence type="ECO:0000313" key="3">
    <source>
        <dbReference type="Proteomes" id="UP000294743"/>
    </source>
</evidence>
<dbReference type="EMBL" id="SODD01000035">
    <property type="protein sequence ID" value="TDW14659.1"/>
    <property type="molecule type" value="Genomic_DNA"/>
</dbReference>
<keyword evidence="1" id="KW-0732">Signal</keyword>
<accession>A0A4R7ZB30</accession>
<sequence length="100" mass="11338">MKKLKYCIILVLLAFMCVPTVVLATNADYSDSYMMYRYVDENPNDSNCTAITEHNQRYANATAGIYHYACGSEHTQSKDPGTTARVSLYTNQYNHVHTSK</sequence>